<dbReference type="Proteomes" id="UP000195305">
    <property type="component" value="Unassembled WGS sequence"/>
</dbReference>
<evidence type="ECO:0008006" key="3">
    <source>
        <dbReference type="Google" id="ProtNLM"/>
    </source>
</evidence>
<evidence type="ECO:0000313" key="1">
    <source>
        <dbReference type="EMBL" id="OUQ33589.1"/>
    </source>
</evidence>
<sequence length="312" mass="36127">MNNIKMHALLKIRKLGIKLCQIYQHLGRRKLLLMHNNKVVFVLLDGLQSEYAREHLGYLEHLCEHKKAAKYEVLGELPSASRPMYETIFTGLPVYEHGITNNNICRLSNQIHIFELLKQNHKKSLALAYYWISELYLSAPFNKFLDVYHHDPKSYIDQGFFYYEDTYPDNHLYALSSSLMSHDQYDFVFIHPMGIDDAGHKYGAGSQEYAQAVIQNDKLLSTYIPQWIKDGYSVVVGADHGMSENGYHGGNSHQQRTTALYIIDQRIVNGYHSQVLTTLEFAPLLCYLLDIQATEKMKPLEVKRIHESKKEL</sequence>
<dbReference type="InterPro" id="IPR017850">
    <property type="entry name" value="Alkaline_phosphatase_core_sf"/>
</dbReference>
<protein>
    <recommendedName>
        <fullName evidence="3">Nucleotide pyrophosphatase</fullName>
    </recommendedName>
</protein>
<dbReference type="OrthoDB" id="8580666at2"/>
<gene>
    <name evidence="1" type="ORF">B5E75_09800</name>
</gene>
<comment type="caution">
    <text evidence="1">The sequence shown here is derived from an EMBL/GenBank/DDBJ whole genome shotgun (WGS) entry which is preliminary data.</text>
</comment>
<dbReference type="GO" id="GO:0051377">
    <property type="term" value="F:mannose-ethanolamine phosphotransferase activity"/>
    <property type="evidence" value="ECO:0007669"/>
    <property type="project" value="TreeGrafter"/>
</dbReference>
<name>A0A1Y4SUJ3_9FIRM</name>
<accession>A0A1Y4SUJ3</accession>
<dbReference type="AlphaFoldDB" id="A0A1Y4SUJ3"/>
<keyword evidence="2" id="KW-1185">Reference proteome</keyword>
<dbReference type="InterPro" id="IPR039524">
    <property type="entry name" value="PIGO/GPI13"/>
</dbReference>
<proteinExistence type="predicted"/>
<dbReference type="GO" id="GO:0016020">
    <property type="term" value="C:membrane"/>
    <property type="evidence" value="ECO:0007669"/>
    <property type="project" value="GOC"/>
</dbReference>
<dbReference type="Gene3D" id="3.40.720.10">
    <property type="entry name" value="Alkaline Phosphatase, subunit A"/>
    <property type="match status" value="1"/>
</dbReference>
<dbReference type="GO" id="GO:0006506">
    <property type="term" value="P:GPI anchor biosynthetic process"/>
    <property type="evidence" value="ECO:0007669"/>
    <property type="project" value="InterPro"/>
</dbReference>
<dbReference type="Pfam" id="PF01663">
    <property type="entry name" value="Phosphodiest"/>
    <property type="match status" value="1"/>
</dbReference>
<organism evidence="1 2">
    <name type="scientific">Massilimicrobiota timonensis</name>
    <dbReference type="NCBI Taxonomy" id="1776392"/>
    <lineage>
        <taxon>Bacteria</taxon>
        <taxon>Bacillati</taxon>
        <taxon>Bacillota</taxon>
        <taxon>Erysipelotrichia</taxon>
        <taxon>Erysipelotrichales</taxon>
        <taxon>Erysipelotrichaceae</taxon>
        <taxon>Massilimicrobiota</taxon>
    </lineage>
</organism>
<reference evidence="1 2" key="1">
    <citation type="journal article" date="2018" name="BMC Genomics">
        <title>Whole genome sequencing and function prediction of 133 gut anaerobes isolated from chicken caecum in pure cultures.</title>
        <authorList>
            <person name="Medvecky M."/>
            <person name="Cejkova D."/>
            <person name="Polansky O."/>
            <person name="Karasova D."/>
            <person name="Kubasova T."/>
            <person name="Cizek A."/>
            <person name="Rychlik I."/>
        </authorList>
    </citation>
    <scope>NUCLEOTIDE SEQUENCE [LARGE SCALE GENOMIC DNA]</scope>
    <source>
        <strain evidence="1 2">An13</strain>
    </source>
</reference>
<dbReference type="SUPFAM" id="SSF53649">
    <property type="entry name" value="Alkaline phosphatase-like"/>
    <property type="match status" value="1"/>
</dbReference>
<dbReference type="EMBL" id="NFLJ01000028">
    <property type="protein sequence ID" value="OUQ33589.1"/>
    <property type="molecule type" value="Genomic_DNA"/>
</dbReference>
<evidence type="ECO:0000313" key="2">
    <source>
        <dbReference type="Proteomes" id="UP000195305"/>
    </source>
</evidence>
<dbReference type="InterPro" id="IPR002591">
    <property type="entry name" value="Phosphodiest/P_Trfase"/>
</dbReference>
<dbReference type="PANTHER" id="PTHR23071">
    <property type="entry name" value="PHOSPHATIDYLINOSITOL GLYCAN"/>
    <property type="match status" value="1"/>
</dbReference>
<dbReference type="PANTHER" id="PTHR23071:SF1">
    <property type="entry name" value="GPI ETHANOLAMINE PHOSPHATE TRANSFERASE 3"/>
    <property type="match status" value="1"/>
</dbReference>